<dbReference type="GO" id="GO:0005737">
    <property type="term" value="C:cytoplasm"/>
    <property type="evidence" value="ECO:0007669"/>
    <property type="project" value="TreeGrafter"/>
</dbReference>
<keyword evidence="7" id="KW-0812">Transmembrane</keyword>
<dbReference type="GO" id="GO:0030170">
    <property type="term" value="F:pyridoxal phosphate binding"/>
    <property type="evidence" value="ECO:0007669"/>
    <property type="project" value="InterPro"/>
</dbReference>
<evidence type="ECO:0000256" key="6">
    <source>
        <dbReference type="PIRSR" id="PIRSR602129-50"/>
    </source>
</evidence>
<proteinExistence type="inferred from homology"/>
<evidence type="ECO:0000313" key="9">
    <source>
        <dbReference type="Proteomes" id="UP001054902"/>
    </source>
</evidence>
<evidence type="ECO:0000256" key="3">
    <source>
        <dbReference type="ARBA" id="ARBA00022793"/>
    </source>
</evidence>
<dbReference type="EMBL" id="BLLK01000023">
    <property type="protein sequence ID" value="GFH47441.1"/>
    <property type="molecule type" value="Genomic_DNA"/>
</dbReference>
<evidence type="ECO:0000256" key="4">
    <source>
        <dbReference type="ARBA" id="ARBA00022898"/>
    </source>
</evidence>
<evidence type="ECO:0008006" key="10">
    <source>
        <dbReference type="Google" id="ProtNLM"/>
    </source>
</evidence>
<dbReference type="InterPro" id="IPR002129">
    <property type="entry name" value="PyrdxlP-dep_de-COase"/>
</dbReference>
<reference evidence="8 9" key="1">
    <citation type="journal article" date="2021" name="Sci. Rep.">
        <title>The genome of the diatom Chaetoceros tenuissimus carries an ancient integrated fragment of an extant virus.</title>
        <authorList>
            <person name="Hongo Y."/>
            <person name="Kimura K."/>
            <person name="Takaki Y."/>
            <person name="Yoshida Y."/>
            <person name="Baba S."/>
            <person name="Kobayashi G."/>
            <person name="Nagasaki K."/>
            <person name="Hano T."/>
            <person name="Tomaru Y."/>
        </authorList>
    </citation>
    <scope>NUCLEOTIDE SEQUENCE [LARGE SCALE GENOMIC DNA]</scope>
    <source>
        <strain evidence="8 9">NIES-3715</strain>
    </source>
</reference>
<dbReference type="GO" id="GO:0019752">
    <property type="term" value="P:carboxylic acid metabolic process"/>
    <property type="evidence" value="ECO:0007669"/>
    <property type="project" value="InterPro"/>
</dbReference>
<dbReference type="InterPro" id="IPR015424">
    <property type="entry name" value="PyrdxlP-dep_Trfase"/>
</dbReference>
<dbReference type="PANTHER" id="PTHR45677">
    <property type="entry name" value="GLUTAMATE DECARBOXYLASE-RELATED"/>
    <property type="match status" value="1"/>
</dbReference>
<dbReference type="Pfam" id="PF00282">
    <property type="entry name" value="Pyridoxal_deC"/>
    <property type="match status" value="1"/>
</dbReference>
<dbReference type="PANTHER" id="PTHR45677:SF8">
    <property type="entry name" value="CYSTEINE SULFINIC ACID DECARBOXYLASE"/>
    <property type="match status" value="1"/>
</dbReference>
<dbReference type="Gene3D" id="3.90.1150.170">
    <property type="match status" value="1"/>
</dbReference>
<gene>
    <name evidence="8" type="ORF">CTEN210_03916</name>
</gene>
<dbReference type="SUPFAM" id="SSF53383">
    <property type="entry name" value="PLP-dependent transferases"/>
    <property type="match status" value="1"/>
</dbReference>
<feature type="modified residue" description="N6-(pyridoxal phosphate)lysine" evidence="6">
    <location>
        <position position="432"/>
    </location>
</feature>
<accession>A0AAD3CK85</accession>
<dbReference type="GO" id="GO:0016831">
    <property type="term" value="F:carboxy-lyase activity"/>
    <property type="evidence" value="ECO:0007669"/>
    <property type="project" value="UniProtKB-KW"/>
</dbReference>
<comment type="cofactor">
    <cofactor evidence="1 6">
        <name>pyridoxal 5'-phosphate</name>
        <dbReference type="ChEBI" id="CHEBI:597326"/>
    </cofactor>
</comment>
<keyword evidence="5" id="KW-0456">Lyase</keyword>
<comment type="similarity">
    <text evidence="2">Belongs to the group II decarboxylase family.</text>
</comment>
<organism evidence="8 9">
    <name type="scientific">Chaetoceros tenuissimus</name>
    <dbReference type="NCBI Taxonomy" id="426638"/>
    <lineage>
        <taxon>Eukaryota</taxon>
        <taxon>Sar</taxon>
        <taxon>Stramenopiles</taxon>
        <taxon>Ochrophyta</taxon>
        <taxon>Bacillariophyta</taxon>
        <taxon>Coscinodiscophyceae</taxon>
        <taxon>Chaetocerotophycidae</taxon>
        <taxon>Chaetocerotales</taxon>
        <taxon>Chaetocerotaceae</taxon>
        <taxon>Chaetoceros</taxon>
    </lineage>
</organism>
<protein>
    <recommendedName>
        <fullName evidence="10">Glutamate decarboxylase</fullName>
    </recommendedName>
</protein>
<keyword evidence="4 6" id="KW-0663">Pyridoxal phosphate</keyword>
<dbReference type="Gene3D" id="3.40.640.10">
    <property type="entry name" value="Type I PLP-dependent aspartate aminotransferase-like (Major domain)"/>
    <property type="match status" value="1"/>
</dbReference>
<keyword evidence="7" id="KW-0472">Membrane</keyword>
<sequence length="633" mass="71402">MQTLMRAQTTIVNSDECICDTTPIYITFICGILLGTILNNYWKSVIILIKKRYTKRYVTENEKSIENEHPLLDYRDGGFQVLEETLSFISENIKKTQTQSKVVEYMSPEEMLSSLFCKDGEFSLKLGNNNITDPKENIKHMNKCLQAVHKYSVNTNHPFFFNQLFGTLDPVALAAELLAISINTSNYTYETAPVFTLMERDLFTYLSKLVFGPDAKHDGLMLPGGSLSNMTALHVARYYTKQIIAERCYQIRALSNRLEEEKKQEDHMLDNHSPIFEPELVAFVSSEAHYSFAKSVAVTGIGKRNLVVVPTLPNGEMDIDQLDFLMSELERDNELGGKVRIPFFVAATSGSTVRGSFDDLEGIVNVCKKHEIRLNSLYGGTTPNNLQMKSHKIWIHVDGAWGGNAIFSSRTDLRALSKGLEHVDSFTFNPHKMLGAPQQTTAFLTRHTGILRAANSTGAKYLFDSRKNGAQFDLGDGSYTCGRRPDVIKLWAQLKFYGADGLGRMLESKVDALKVLTYKIQQSEKFMLACNPWPFNVNFFYMPERIRRQLIASNVDISSSNPIIPDEISNELSKISVALKLRLHKSGVMLIPYQPLSNQKADCFRIVIAGKKTLTIADIDKMLDLMDQYGCNL</sequence>
<keyword evidence="7" id="KW-1133">Transmembrane helix</keyword>
<evidence type="ECO:0000313" key="8">
    <source>
        <dbReference type="EMBL" id="GFH47441.1"/>
    </source>
</evidence>
<keyword evidence="9" id="KW-1185">Reference proteome</keyword>
<feature type="transmembrane region" description="Helical" evidence="7">
    <location>
        <begin position="24"/>
        <end position="42"/>
    </location>
</feature>
<evidence type="ECO:0000256" key="2">
    <source>
        <dbReference type="ARBA" id="ARBA00009533"/>
    </source>
</evidence>
<evidence type="ECO:0000256" key="5">
    <source>
        <dbReference type="ARBA" id="ARBA00023239"/>
    </source>
</evidence>
<keyword evidence="3" id="KW-0210">Decarboxylase</keyword>
<name>A0AAD3CK85_9STRA</name>
<comment type="caution">
    <text evidence="8">The sequence shown here is derived from an EMBL/GenBank/DDBJ whole genome shotgun (WGS) entry which is preliminary data.</text>
</comment>
<dbReference type="Proteomes" id="UP001054902">
    <property type="component" value="Unassembled WGS sequence"/>
</dbReference>
<dbReference type="InterPro" id="IPR015421">
    <property type="entry name" value="PyrdxlP-dep_Trfase_major"/>
</dbReference>
<dbReference type="AlphaFoldDB" id="A0AAD3CK85"/>
<evidence type="ECO:0000256" key="7">
    <source>
        <dbReference type="SAM" id="Phobius"/>
    </source>
</evidence>
<evidence type="ECO:0000256" key="1">
    <source>
        <dbReference type="ARBA" id="ARBA00001933"/>
    </source>
</evidence>